<protein>
    <recommendedName>
        <fullName evidence="3">DUF3549 domain-containing protein</fullName>
    </recommendedName>
</protein>
<dbReference type="AlphaFoldDB" id="A0A432XAM9"/>
<accession>A0A432XAM9</accession>
<dbReference type="RefSeq" id="WP_126756768.1">
    <property type="nucleotide sequence ID" value="NZ_PIPQ01000001.1"/>
</dbReference>
<comment type="caution">
    <text evidence="1">The sequence shown here is derived from an EMBL/GenBank/DDBJ whole genome shotgun (WGS) entry which is preliminary data.</text>
</comment>
<evidence type="ECO:0000313" key="1">
    <source>
        <dbReference type="EMBL" id="RUO44366.1"/>
    </source>
</evidence>
<organism evidence="1 2">
    <name type="scientific">Aliidiomarina taiwanensis</name>
    <dbReference type="NCBI Taxonomy" id="946228"/>
    <lineage>
        <taxon>Bacteria</taxon>
        <taxon>Pseudomonadati</taxon>
        <taxon>Pseudomonadota</taxon>
        <taxon>Gammaproteobacteria</taxon>
        <taxon>Alteromonadales</taxon>
        <taxon>Idiomarinaceae</taxon>
        <taxon>Aliidiomarina</taxon>
    </lineage>
</organism>
<dbReference type="InterPro" id="IPR021936">
    <property type="entry name" value="DUF3549"/>
</dbReference>
<dbReference type="EMBL" id="PIPQ01000001">
    <property type="protein sequence ID" value="RUO44366.1"/>
    <property type="molecule type" value="Genomic_DNA"/>
</dbReference>
<dbReference type="OrthoDB" id="5597089at2"/>
<dbReference type="Pfam" id="PF12069">
    <property type="entry name" value="DUF3549"/>
    <property type="match status" value="1"/>
</dbReference>
<sequence length="346" mass="39263">MTSIATLTEFLEASGVEWRVHDLSRRVTALSPELLRAVELGQRPFPTPRQQKAWLAITFWQTTPYIWFVALPLDERGAFQHAAMQHFMSIIVEALGETPTADVTESQEELLKQNPYIFQPDEARRAAFHAAISIQLEQPPSIHFEHAEAFFSGKSDIDWQLLGVQGIHDMAQRSLTAPAVQQFIYQGFLDFPEPLQEALCLALEQVALPSSLQSNLLTLRTKLSTVSQQQKLLRCVSARANEPSTRQWIRQLLQEPQGSQAEQQELYLIMAARCWAAFNDVELLTLYFTQVATLSTELFIQLYRELVAIAELRPFCLGLLYQADVQPVLQEAFTALKQSVARNKHV</sequence>
<evidence type="ECO:0000313" key="2">
    <source>
        <dbReference type="Proteomes" id="UP000286976"/>
    </source>
</evidence>
<name>A0A432XAM9_9GAMM</name>
<proteinExistence type="predicted"/>
<evidence type="ECO:0008006" key="3">
    <source>
        <dbReference type="Google" id="ProtNLM"/>
    </source>
</evidence>
<keyword evidence="2" id="KW-1185">Reference proteome</keyword>
<reference evidence="1 2" key="1">
    <citation type="journal article" date="2011" name="Front. Microbiol.">
        <title>Genomic signatures of strain selection and enhancement in Bacillus atrophaeus var. globigii, a historical biowarfare simulant.</title>
        <authorList>
            <person name="Gibbons H.S."/>
            <person name="Broomall S.M."/>
            <person name="McNew L.A."/>
            <person name="Daligault H."/>
            <person name="Chapman C."/>
            <person name="Bruce D."/>
            <person name="Karavis M."/>
            <person name="Krepps M."/>
            <person name="McGregor P.A."/>
            <person name="Hong C."/>
            <person name="Park K.H."/>
            <person name="Akmal A."/>
            <person name="Feldman A."/>
            <person name="Lin J.S."/>
            <person name="Chang W.E."/>
            <person name="Higgs B.W."/>
            <person name="Demirev P."/>
            <person name="Lindquist J."/>
            <person name="Liem A."/>
            <person name="Fochler E."/>
            <person name="Read T.D."/>
            <person name="Tapia R."/>
            <person name="Johnson S."/>
            <person name="Bishop-Lilly K.A."/>
            <person name="Detter C."/>
            <person name="Han C."/>
            <person name="Sozhamannan S."/>
            <person name="Rosenzweig C.N."/>
            <person name="Skowronski E.W."/>
        </authorList>
    </citation>
    <scope>NUCLEOTIDE SEQUENCE [LARGE SCALE GENOMIC DNA]</scope>
    <source>
        <strain evidence="1 2">AIT1</strain>
    </source>
</reference>
<gene>
    <name evidence="1" type="ORF">CWE15_04110</name>
</gene>
<dbReference type="Proteomes" id="UP000286976">
    <property type="component" value="Unassembled WGS sequence"/>
</dbReference>